<comment type="function">
    <text evidence="8">Catalyzes the deamination of adenosine to inosine at the wobble position 34 of tRNA(Arg2).</text>
</comment>
<feature type="binding site" evidence="8">
    <location>
        <position position="83"/>
    </location>
    <ligand>
        <name>Zn(2+)</name>
        <dbReference type="ChEBI" id="CHEBI:29105"/>
        <note>catalytic</note>
    </ligand>
</feature>
<dbReference type="HAMAP" id="MF_00972">
    <property type="entry name" value="tRNA_aden_deaminase"/>
    <property type="match status" value="1"/>
</dbReference>
<dbReference type="PANTHER" id="PTHR11079:SF202">
    <property type="entry name" value="TRNA-SPECIFIC ADENOSINE DEAMINASE"/>
    <property type="match status" value="1"/>
</dbReference>
<evidence type="ECO:0000256" key="7">
    <source>
        <dbReference type="ARBA" id="ARBA00048045"/>
    </source>
</evidence>
<evidence type="ECO:0000256" key="1">
    <source>
        <dbReference type="ARBA" id="ARBA00010669"/>
    </source>
</evidence>
<dbReference type="EMBL" id="JAVRIB010000009">
    <property type="protein sequence ID" value="MDT0635320.1"/>
    <property type="molecule type" value="Genomic_DNA"/>
</dbReference>
<gene>
    <name evidence="8 10" type="primary">tadA</name>
    <name evidence="10" type="ORF">RM532_10170</name>
</gene>
<dbReference type="Gene3D" id="3.40.140.10">
    <property type="entry name" value="Cytidine Deaminase, domain 2"/>
    <property type="match status" value="1"/>
</dbReference>
<dbReference type="InterPro" id="IPR002125">
    <property type="entry name" value="CMP_dCMP_dom"/>
</dbReference>
<comment type="similarity">
    <text evidence="1">Belongs to the cytidine and deoxycytidylate deaminase family. ADAT2 subfamily.</text>
</comment>
<evidence type="ECO:0000313" key="10">
    <source>
        <dbReference type="EMBL" id="MDT0635320.1"/>
    </source>
</evidence>
<proteinExistence type="inferred from homology"/>
<comment type="caution">
    <text evidence="10">The sequence shown here is derived from an EMBL/GenBank/DDBJ whole genome shotgun (WGS) entry which is preliminary data.</text>
</comment>
<dbReference type="EC" id="3.5.4.33" evidence="8"/>
<dbReference type="CDD" id="cd01285">
    <property type="entry name" value="nucleoside_deaminase"/>
    <property type="match status" value="1"/>
</dbReference>
<comment type="subunit">
    <text evidence="2 8">Homodimer.</text>
</comment>
<dbReference type="SUPFAM" id="SSF53927">
    <property type="entry name" value="Cytidine deaminase-like"/>
    <property type="match status" value="1"/>
</dbReference>
<evidence type="ECO:0000259" key="9">
    <source>
        <dbReference type="PROSITE" id="PS51747"/>
    </source>
</evidence>
<keyword evidence="11" id="KW-1185">Reference proteome</keyword>
<dbReference type="PROSITE" id="PS51747">
    <property type="entry name" value="CYT_DCMP_DEAMINASES_2"/>
    <property type="match status" value="1"/>
</dbReference>
<keyword evidence="5 8" id="KW-0378">Hydrolase</keyword>
<feature type="binding site" evidence="8">
    <location>
        <position position="53"/>
    </location>
    <ligand>
        <name>Zn(2+)</name>
        <dbReference type="ChEBI" id="CHEBI:29105"/>
        <note>catalytic</note>
    </ligand>
</feature>
<evidence type="ECO:0000256" key="3">
    <source>
        <dbReference type="ARBA" id="ARBA00022694"/>
    </source>
</evidence>
<dbReference type="Pfam" id="PF00383">
    <property type="entry name" value="dCMP_cyt_deam_1"/>
    <property type="match status" value="1"/>
</dbReference>
<feature type="domain" description="CMP/dCMP-type deaminase" evidence="9">
    <location>
        <begin position="2"/>
        <end position="111"/>
    </location>
</feature>
<feature type="binding site" evidence="8">
    <location>
        <position position="86"/>
    </location>
    <ligand>
        <name>Zn(2+)</name>
        <dbReference type="ChEBI" id="CHEBI:29105"/>
        <note>catalytic</note>
    </ligand>
</feature>
<name>A0ABU3C195_9GAMM</name>
<keyword evidence="6 8" id="KW-0862">Zinc</keyword>
<dbReference type="GO" id="GO:0052717">
    <property type="term" value="F:tRNA-specific adenosine-34 deaminase activity"/>
    <property type="evidence" value="ECO:0007669"/>
    <property type="project" value="UniProtKB-EC"/>
</dbReference>
<feature type="active site" description="Proton donor" evidence="8">
    <location>
        <position position="55"/>
    </location>
</feature>
<dbReference type="InterPro" id="IPR016192">
    <property type="entry name" value="APOBEC/CMP_deaminase_Zn-bd"/>
</dbReference>
<sequence length="157" mass="16866">MTNDNHWMTLALERARAAQAEGEVPVGAVIVRDDELIATGRNGPVGTCDPTAHAEIAALRAAGRALNNYRLPGCTLYVTLEPCQMCAGAIVHARIERLVFGADDPRAGAVHSVAAALDTAWLNHRTTWTGGVRAEESSGLLQAFFRQRRARRPAEAP</sequence>
<accession>A0ABU3C195</accession>
<evidence type="ECO:0000313" key="11">
    <source>
        <dbReference type="Proteomes" id="UP001251857"/>
    </source>
</evidence>
<dbReference type="InterPro" id="IPR016193">
    <property type="entry name" value="Cytidine_deaminase-like"/>
</dbReference>
<comment type="cofactor">
    <cofactor evidence="8">
        <name>Zn(2+)</name>
        <dbReference type="ChEBI" id="CHEBI:29105"/>
    </cofactor>
    <text evidence="8">Binds 1 zinc ion per subunit.</text>
</comment>
<dbReference type="PANTHER" id="PTHR11079">
    <property type="entry name" value="CYTOSINE DEAMINASE FAMILY MEMBER"/>
    <property type="match status" value="1"/>
</dbReference>
<protein>
    <recommendedName>
        <fullName evidence="8">tRNA-specific adenosine deaminase</fullName>
        <ecNumber evidence="8">3.5.4.33</ecNumber>
    </recommendedName>
</protein>
<evidence type="ECO:0000256" key="4">
    <source>
        <dbReference type="ARBA" id="ARBA00022723"/>
    </source>
</evidence>
<dbReference type="Proteomes" id="UP001251857">
    <property type="component" value="Unassembled WGS sequence"/>
</dbReference>
<evidence type="ECO:0000256" key="6">
    <source>
        <dbReference type="ARBA" id="ARBA00022833"/>
    </source>
</evidence>
<evidence type="ECO:0000256" key="8">
    <source>
        <dbReference type="HAMAP-Rule" id="MF_00972"/>
    </source>
</evidence>
<dbReference type="PROSITE" id="PS00903">
    <property type="entry name" value="CYT_DCMP_DEAMINASES_1"/>
    <property type="match status" value="1"/>
</dbReference>
<dbReference type="InterPro" id="IPR028883">
    <property type="entry name" value="tRNA_aden_deaminase"/>
</dbReference>
<evidence type="ECO:0000256" key="5">
    <source>
        <dbReference type="ARBA" id="ARBA00022801"/>
    </source>
</evidence>
<reference evidence="10 11" key="1">
    <citation type="submission" date="2023-09" db="EMBL/GenBank/DDBJ databases">
        <authorList>
            <person name="Rey-Velasco X."/>
        </authorList>
    </citation>
    <scope>NUCLEOTIDE SEQUENCE [LARGE SCALE GENOMIC DNA]</scope>
    <source>
        <strain evidence="10 11">W335</strain>
    </source>
</reference>
<keyword evidence="4 8" id="KW-0479">Metal-binding</keyword>
<evidence type="ECO:0000256" key="2">
    <source>
        <dbReference type="ARBA" id="ARBA00011738"/>
    </source>
</evidence>
<keyword evidence="3 8" id="KW-0819">tRNA processing</keyword>
<dbReference type="NCBIfam" id="NF008113">
    <property type="entry name" value="PRK10860.1"/>
    <property type="match status" value="1"/>
</dbReference>
<comment type="catalytic activity">
    <reaction evidence="7 8">
        <text>adenosine(34) in tRNA + H2O + H(+) = inosine(34) in tRNA + NH4(+)</text>
        <dbReference type="Rhea" id="RHEA:43168"/>
        <dbReference type="Rhea" id="RHEA-COMP:10373"/>
        <dbReference type="Rhea" id="RHEA-COMP:10374"/>
        <dbReference type="ChEBI" id="CHEBI:15377"/>
        <dbReference type="ChEBI" id="CHEBI:15378"/>
        <dbReference type="ChEBI" id="CHEBI:28938"/>
        <dbReference type="ChEBI" id="CHEBI:74411"/>
        <dbReference type="ChEBI" id="CHEBI:82852"/>
        <dbReference type="EC" id="3.5.4.33"/>
    </reaction>
</comment>
<organism evidence="10 11">
    <name type="scientific">Spectribacter hydrogenoxidans</name>
    <dbReference type="NCBI Taxonomy" id="3075608"/>
    <lineage>
        <taxon>Bacteria</taxon>
        <taxon>Pseudomonadati</taxon>
        <taxon>Pseudomonadota</taxon>
        <taxon>Gammaproteobacteria</taxon>
        <taxon>Salinisphaerales</taxon>
        <taxon>Salinisphaeraceae</taxon>
        <taxon>Spectribacter</taxon>
    </lineage>
</organism>